<comment type="caution">
    <text evidence="6">The sequence shown here is derived from an EMBL/GenBank/DDBJ whole genome shotgun (WGS) entry which is preliminary data.</text>
</comment>
<evidence type="ECO:0000313" key="7">
    <source>
        <dbReference type="Proteomes" id="UP000284531"/>
    </source>
</evidence>
<protein>
    <submittedName>
        <fullName evidence="6">CRP-like cAMP-binding protein</fullName>
    </submittedName>
</protein>
<dbReference type="SUPFAM" id="SSF51206">
    <property type="entry name" value="cAMP-binding domain-like"/>
    <property type="match status" value="1"/>
</dbReference>
<dbReference type="Pfam" id="PF00027">
    <property type="entry name" value="cNMP_binding"/>
    <property type="match status" value="1"/>
</dbReference>
<accession>A0A419XB41</accession>
<dbReference type="InterPro" id="IPR012318">
    <property type="entry name" value="HTH_CRP"/>
</dbReference>
<dbReference type="InterPro" id="IPR050397">
    <property type="entry name" value="Env_Response_Regulators"/>
</dbReference>
<dbReference type="Pfam" id="PF13545">
    <property type="entry name" value="HTH_Crp_2"/>
    <property type="match status" value="1"/>
</dbReference>
<dbReference type="PANTHER" id="PTHR24567:SF74">
    <property type="entry name" value="HTH-TYPE TRANSCRIPTIONAL REGULATOR ARCR"/>
    <property type="match status" value="1"/>
</dbReference>
<dbReference type="InterPro" id="IPR000595">
    <property type="entry name" value="cNMP-bd_dom"/>
</dbReference>
<dbReference type="Gene3D" id="2.60.120.10">
    <property type="entry name" value="Jelly Rolls"/>
    <property type="match status" value="1"/>
</dbReference>
<organism evidence="6 7">
    <name type="scientific">Marinifilum flexuosum</name>
    <dbReference type="NCBI Taxonomy" id="1117708"/>
    <lineage>
        <taxon>Bacteria</taxon>
        <taxon>Pseudomonadati</taxon>
        <taxon>Bacteroidota</taxon>
        <taxon>Bacteroidia</taxon>
        <taxon>Marinilabiliales</taxon>
        <taxon>Marinifilaceae</taxon>
    </lineage>
</organism>
<dbReference type="GO" id="GO:0005829">
    <property type="term" value="C:cytosol"/>
    <property type="evidence" value="ECO:0007669"/>
    <property type="project" value="TreeGrafter"/>
</dbReference>
<sequence>MQDRILWYFENFNFLGSLSILEKMDLRKKVKMLEATKNQTIYLPNDEANSVYFLKKGKVKISSFSDDGKELIYAILGPGEIFGELAITGQSKREQIAATTEYAEICYVNIQDFEHFLATHPRLSLKVTKLIGFRLKKVRSRLERMWFKSAPERVKCLLLDLIEEHGIKIGDEREIRLNLTHQDIANLAATTRQTVTTTLNELERDGVITYDRRRILVRKPAALN</sequence>
<gene>
    <name evidence="6" type="ORF">BXY64_1897</name>
</gene>
<evidence type="ECO:0000259" key="4">
    <source>
        <dbReference type="PROSITE" id="PS50042"/>
    </source>
</evidence>
<keyword evidence="1" id="KW-0805">Transcription regulation</keyword>
<feature type="domain" description="Cyclic nucleotide-binding" evidence="4">
    <location>
        <begin position="14"/>
        <end position="117"/>
    </location>
</feature>
<dbReference type="SMART" id="SM00100">
    <property type="entry name" value="cNMP"/>
    <property type="match status" value="1"/>
</dbReference>
<dbReference type="GO" id="GO:0003677">
    <property type="term" value="F:DNA binding"/>
    <property type="evidence" value="ECO:0007669"/>
    <property type="project" value="UniProtKB-KW"/>
</dbReference>
<dbReference type="RefSeq" id="WP_120239605.1">
    <property type="nucleotide sequence ID" value="NZ_RAPQ01000008.1"/>
</dbReference>
<reference evidence="6 7" key="1">
    <citation type="submission" date="2018-09" db="EMBL/GenBank/DDBJ databases">
        <title>Genomic Encyclopedia of Archaeal and Bacterial Type Strains, Phase II (KMG-II): from individual species to whole genera.</title>
        <authorList>
            <person name="Goeker M."/>
        </authorList>
    </citation>
    <scope>NUCLEOTIDE SEQUENCE [LARGE SCALE GENOMIC DNA]</scope>
    <source>
        <strain evidence="6 7">DSM 21950</strain>
    </source>
</reference>
<evidence type="ECO:0000256" key="3">
    <source>
        <dbReference type="ARBA" id="ARBA00023163"/>
    </source>
</evidence>
<dbReference type="SMART" id="SM00419">
    <property type="entry name" value="HTH_CRP"/>
    <property type="match status" value="1"/>
</dbReference>
<dbReference type="CDD" id="cd00038">
    <property type="entry name" value="CAP_ED"/>
    <property type="match status" value="1"/>
</dbReference>
<dbReference type="GO" id="GO:0003700">
    <property type="term" value="F:DNA-binding transcription factor activity"/>
    <property type="evidence" value="ECO:0007669"/>
    <property type="project" value="TreeGrafter"/>
</dbReference>
<evidence type="ECO:0000313" key="6">
    <source>
        <dbReference type="EMBL" id="RKE04866.1"/>
    </source>
</evidence>
<keyword evidence="3" id="KW-0804">Transcription</keyword>
<name>A0A419XB41_9BACT</name>
<keyword evidence="7" id="KW-1185">Reference proteome</keyword>
<evidence type="ECO:0000256" key="2">
    <source>
        <dbReference type="ARBA" id="ARBA00023125"/>
    </source>
</evidence>
<dbReference type="InterPro" id="IPR018490">
    <property type="entry name" value="cNMP-bd_dom_sf"/>
</dbReference>
<dbReference type="PROSITE" id="PS51063">
    <property type="entry name" value="HTH_CRP_2"/>
    <property type="match status" value="1"/>
</dbReference>
<proteinExistence type="predicted"/>
<dbReference type="EMBL" id="RAPQ01000008">
    <property type="protein sequence ID" value="RKE04866.1"/>
    <property type="molecule type" value="Genomic_DNA"/>
</dbReference>
<keyword evidence="2" id="KW-0238">DNA-binding</keyword>
<feature type="domain" description="HTH crp-type" evidence="5">
    <location>
        <begin position="148"/>
        <end position="221"/>
    </location>
</feature>
<dbReference type="Proteomes" id="UP000284531">
    <property type="component" value="Unassembled WGS sequence"/>
</dbReference>
<evidence type="ECO:0000259" key="5">
    <source>
        <dbReference type="PROSITE" id="PS51063"/>
    </source>
</evidence>
<dbReference type="SUPFAM" id="SSF46785">
    <property type="entry name" value="Winged helix' DNA-binding domain"/>
    <property type="match status" value="1"/>
</dbReference>
<dbReference type="PANTHER" id="PTHR24567">
    <property type="entry name" value="CRP FAMILY TRANSCRIPTIONAL REGULATORY PROTEIN"/>
    <property type="match status" value="1"/>
</dbReference>
<dbReference type="AlphaFoldDB" id="A0A419XB41"/>
<dbReference type="InterPro" id="IPR036390">
    <property type="entry name" value="WH_DNA-bd_sf"/>
</dbReference>
<dbReference type="InterPro" id="IPR014710">
    <property type="entry name" value="RmlC-like_jellyroll"/>
</dbReference>
<evidence type="ECO:0000256" key="1">
    <source>
        <dbReference type="ARBA" id="ARBA00023015"/>
    </source>
</evidence>
<dbReference type="PROSITE" id="PS50042">
    <property type="entry name" value="CNMP_BINDING_3"/>
    <property type="match status" value="1"/>
</dbReference>